<organism evidence="6 7">
    <name type="scientific">Lymnaea stagnalis</name>
    <name type="common">Great pond snail</name>
    <name type="synonym">Helix stagnalis</name>
    <dbReference type="NCBI Taxonomy" id="6523"/>
    <lineage>
        <taxon>Eukaryota</taxon>
        <taxon>Metazoa</taxon>
        <taxon>Spiralia</taxon>
        <taxon>Lophotrochozoa</taxon>
        <taxon>Mollusca</taxon>
        <taxon>Gastropoda</taxon>
        <taxon>Heterobranchia</taxon>
        <taxon>Euthyneura</taxon>
        <taxon>Panpulmonata</taxon>
        <taxon>Hygrophila</taxon>
        <taxon>Lymnaeoidea</taxon>
        <taxon>Lymnaeidae</taxon>
        <taxon>Lymnaea</taxon>
    </lineage>
</organism>
<dbReference type="InterPro" id="IPR001124">
    <property type="entry name" value="Lipid-bd_serum_glycop_C"/>
</dbReference>
<dbReference type="Pfam" id="PF01273">
    <property type="entry name" value="LBP_BPI_CETP"/>
    <property type="match status" value="1"/>
</dbReference>
<dbReference type="Gene3D" id="3.15.10.10">
    <property type="entry name" value="Bactericidal permeability-increasing protein, domain 1"/>
    <property type="match status" value="1"/>
</dbReference>
<dbReference type="AlphaFoldDB" id="A0AAV2IE50"/>
<evidence type="ECO:0000259" key="5">
    <source>
        <dbReference type="SMART" id="SM00329"/>
    </source>
</evidence>
<comment type="similarity">
    <text evidence="1">Belongs to the BPI/LBP/Plunc superfamily. BPI/LBP family.</text>
</comment>
<dbReference type="GO" id="GO:0005615">
    <property type="term" value="C:extracellular space"/>
    <property type="evidence" value="ECO:0007669"/>
    <property type="project" value="TreeGrafter"/>
</dbReference>
<dbReference type="SMART" id="SM00329">
    <property type="entry name" value="BPI2"/>
    <property type="match status" value="1"/>
</dbReference>
<dbReference type="GO" id="GO:0008289">
    <property type="term" value="F:lipid binding"/>
    <property type="evidence" value="ECO:0007669"/>
    <property type="project" value="InterPro"/>
</dbReference>
<proteinExistence type="inferred from homology"/>
<evidence type="ECO:0000259" key="4">
    <source>
        <dbReference type="SMART" id="SM00328"/>
    </source>
</evidence>
<dbReference type="InterPro" id="IPR017942">
    <property type="entry name" value="Lipid-bd_serum_glycop_N"/>
</dbReference>
<dbReference type="Proteomes" id="UP001497497">
    <property type="component" value="Unassembled WGS sequence"/>
</dbReference>
<feature type="chain" id="PRO_5043461004" evidence="3">
    <location>
        <begin position="19"/>
        <end position="481"/>
    </location>
</feature>
<dbReference type="InterPro" id="IPR017943">
    <property type="entry name" value="Bactericidal_perm-incr_a/b_dom"/>
</dbReference>
<dbReference type="EMBL" id="CAXITT010000686">
    <property type="protein sequence ID" value="CAL1545191.1"/>
    <property type="molecule type" value="Genomic_DNA"/>
</dbReference>
<keyword evidence="7" id="KW-1185">Reference proteome</keyword>
<evidence type="ECO:0000256" key="2">
    <source>
        <dbReference type="ARBA" id="ARBA00023157"/>
    </source>
</evidence>
<accession>A0AAV2IE50</accession>
<name>A0AAV2IE50_LYMST</name>
<dbReference type="SMART" id="SM00328">
    <property type="entry name" value="BPI1"/>
    <property type="match status" value="1"/>
</dbReference>
<dbReference type="PANTHER" id="PTHR10504">
    <property type="entry name" value="BACTERICIDAL PERMEABILITY-INCREASING BPI PROTEIN-RELATED"/>
    <property type="match status" value="1"/>
</dbReference>
<gene>
    <name evidence="6" type="ORF">GSLYS_00018674001</name>
</gene>
<keyword evidence="2" id="KW-1015">Disulfide bond</keyword>
<protein>
    <submittedName>
        <fullName evidence="6">Uncharacterized protein</fullName>
    </submittedName>
</protein>
<dbReference type="InterPro" id="IPR032942">
    <property type="entry name" value="BPI/LBP/Plunc"/>
</dbReference>
<dbReference type="PANTHER" id="PTHR10504:SF131">
    <property type="entry name" value="BPI2 DOMAIN-CONTAINING PROTEIN"/>
    <property type="match status" value="1"/>
</dbReference>
<evidence type="ECO:0000313" key="6">
    <source>
        <dbReference type="EMBL" id="CAL1545191.1"/>
    </source>
</evidence>
<dbReference type="Gene3D" id="3.15.20.10">
    <property type="entry name" value="Bactericidal permeability-increasing protein, domain 2"/>
    <property type="match status" value="1"/>
</dbReference>
<evidence type="ECO:0000313" key="7">
    <source>
        <dbReference type="Proteomes" id="UP001497497"/>
    </source>
</evidence>
<evidence type="ECO:0000256" key="1">
    <source>
        <dbReference type="ARBA" id="ARBA00007292"/>
    </source>
</evidence>
<feature type="signal peptide" evidence="3">
    <location>
        <begin position="1"/>
        <end position="18"/>
    </location>
</feature>
<dbReference type="SUPFAM" id="SSF55394">
    <property type="entry name" value="Bactericidal permeability-increasing protein, BPI"/>
    <property type="match status" value="2"/>
</dbReference>
<keyword evidence="3" id="KW-0732">Signal</keyword>
<reference evidence="6 7" key="1">
    <citation type="submission" date="2024-04" db="EMBL/GenBank/DDBJ databases">
        <authorList>
            <consortium name="Genoscope - CEA"/>
            <person name="William W."/>
        </authorList>
    </citation>
    <scope>NUCLEOTIDE SEQUENCE [LARGE SCALE GENOMIC DNA]</scope>
</reference>
<feature type="domain" description="Lipid-binding serum glycoprotein N-terminal" evidence="4">
    <location>
        <begin position="26"/>
        <end position="250"/>
    </location>
</feature>
<evidence type="ECO:0000256" key="3">
    <source>
        <dbReference type="SAM" id="SignalP"/>
    </source>
</evidence>
<dbReference type="Pfam" id="PF02886">
    <property type="entry name" value="LBP_BPI_CETP_C"/>
    <property type="match status" value="1"/>
</dbReference>
<comment type="caution">
    <text evidence="6">The sequence shown here is derived from an EMBL/GenBank/DDBJ whole genome shotgun (WGS) entry which is preliminary data.</text>
</comment>
<sequence>MKSLVLTGLLVCVGQMLALNPGVKLRIGKKGLEYVNRIVESKVNERLQSFTLNDLEDYSGNPQYSLKNIQITKVPVITSSVSFRPDRSGLTLAVNDYDIELSTDYWAKHTILLLPVTLSGRVTASFSDVSVSTTIVIDLDNDPQHSPLLKSTGCVAKVGDLKLKFEGRAAWLLNLIKGLFTEKVSKSIKDKICALVANTINKDGADVLKRTRLTHEIKKLFVDYSITGPVNSNSKYLEIKHKGEVSWMGDNSAIPIIAPLMPDKDPDNNFMAEVLVSKYSVSTLAYVAHKNGYLNLDVNPENLPVDKRPFLKATCPGSVCVGSIVPLVGENHPDSVISIKVYSPVSPQVTISTGGLSLQMTGILDLFADSEGSKPSILHCELSISLNGTASFENELISGNINSVSIRVSNVQTQLGKIETDDLNDVVKRGLNLNFIPNLNNIMAEGIPLPLVPEVTFTKSQMKYYDGFLAIGTDVKYQNIE</sequence>
<feature type="domain" description="Lipid-binding serum glycoprotein C-terminal" evidence="5">
    <location>
        <begin position="266"/>
        <end position="473"/>
    </location>
</feature>